<feature type="chain" id="PRO_5045904626" evidence="1">
    <location>
        <begin position="33"/>
        <end position="255"/>
    </location>
</feature>
<dbReference type="Proteomes" id="UP001500655">
    <property type="component" value="Unassembled WGS sequence"/>
</dbReference>
<protein>
    <submittedName>
        <fullName evidence="2">SIMPL domain-containing protein</fullName>
    </submittedName>
</protein>
<dbReference type="PANTHER" id="PTHR34387:SF1">
    <property type="entry name" value="PERIPLASMIC IMMUNOGENIC PROTEIN"/>
    <property type="match status" value="1"/>
</dbReference>
<dbReference type="PANTHER" id="PTHR34387">
    <property type="entry name" value="SLR1258 PROTEIN"/>
    <property type="match status" value="1"/>
</dbReference>
<sequence length="255" mass="25921">MLRLRLTTAALVVVAALAVLSPGPLGSSPAFAAAPATTAPSLDGPSRDSVLVSGTGEVYGNPDTLITDLAVEITAATVSDAVDRANAAATRMRDALLRAGVARADIQTSSLSIGTRTNEDGATTGYTASQGFTVKIRNLPRAGDILSAGIAAGGNASRLYGVSFVMDNDAALVARARRGAFADARRTAELYAREAGRPLGRVLKITETASGCEGCDSSEASRGGFGGGAPGALEPGRHRLSVTVNVEWALNPPSR</sequence>
<dbReference type="InterPro" id="IPR052022">
    <property type="entry name" value="26kDa_periplasmic_antigen"/>
</dbReference>
<gene>
    <name evidence="2" type="ORF">GCM10009681_06620</name>
</gene>
<keyword evidence="3" id="KW-1185">Reference proteome</keyword>
<dbReference type="EMBL" id="BAAALS010000002">
    <property type="protein sequence ID" value="GAA1738525.1"/>
    <property type="molecule type" value="Genomic_DNA"/>
</dbReference>
<evidence type="ECO:0000256" key="1">
    <source>
        <dbReference type="SAM" id="SignalP"/>
    </source>
</evidence>
<name>A0ABP4VXA5_9ACTN</name>
<accession>A0ABP4VXA5</accession>
<reference evidence="3" key="1">
    <citation type="journal article" date="2019" name="Int. J. Syst. Evol. Microbiol.">
        <title>The Global Catalogue of Microorganisms (GCM) 10K type strain sequencing project: providing services to taxonomists for standard genome sequencing and annotation.</title>
        <authorList>
            <consortium name="The Broad Institute Genomics Platform"/>
            <consortium name="The Broad Institute Genome Sequencing Center for Infectious Disease"/>
            <person name="Wu L."/>
            <person name="Ma J."/>
        </authorList>
    </citation>
    <scope>NUCLEOTIDE SEQUENCE [LARGE SCALE GENOMIC DNA]</scope>
    <source>
        <strain evidence="3">JCM 13249</strain>
    </source>
</reference>
<evidence type="ECO:0000313" key="3">
    <source>
        <dbReference type="Proteomes" id="UP001500655"/>
    </source>
</evidence>
<proteinExistence type="predicted"/>
<organism evidence="2 3">
    <name type="scientific">Luedemannella helvata</name>
    <dbReference type="NCBI Taxonomy" id="349315"/>
    <lineage>
        <taxon>Bacteria</taxon>
        <taxon>Bacillati</taxon>
        <taxon>Actinomycetota</taxon>
        <taxon>Actinomycetes</taxon>
        <taxon>Micromonosporales</taxon>
        <taxon>Micromonosporaceae</taxon>
        <taxon>Luedemannella</taxon>
    </lineage>
</organism>
<dbReference type="Pfam" id="PF04402">
    <property type="entry name" value="SIMPL"/>
    <property type="match status" value="1"/>
</dbReference>
<evidence type="ECO:0000313" key="2">
    <source>
        <dbReference type="EMBL" id="GAA1738525.1"/>
    </source>
</evidence>
<dbReference type="InterPro" id="IPR007497">
    <property type="entry name" value="SIMPL/DUF541"/>
</dbReference>
<dbReference type="Gene3D" id="3.30.110.170">
    <property type="entry name" value="Protein of unknown function (DUF541), domain 1"/>
    <property type="match status" value="1"/>
</dbReference>
<comment type="caution">
    <text evidence="2">The sequence shown here is derived from an EMBL/GenBank/DDBJ whole genome shotgun (WGS) entry which is preliminary data.</text>
</comment>
<dbReference type="Gene3D" id="3.30.70.2970">
    <property type="entry name" value="Protein of unknown function (DUF541), domain 2"/>
    <property type="match status" value="1"/>
</dbReference>
<feature type="signal peptide" evidence="1">
    <location>
        <begin position="1"/>
        <end position="32"/>
    </location>
</feature>
<keyword evidence="1" id="KW-0732">Signal</keyword>